<keyword evidence="3 5" id="KW-1133">Transmembrane helix</keyword>
<dbReference type="InterPro" id="IPR047817">
    <property type="entry name" value="ABC2_TM_bact-type"/>
</dbReference>
<comment type="subcellular location">
    <subcellularLocation>
        <location evidence="1">Membrane</location>
        <topology evidence="1">Multi-pass membrane protein</topology>
    </subcellularLocation>
</comment>
<dbReference type="PANTHER" id="PTHR43027">
    <property type="entry name" value="DOXORUBICIN RESISTANCE ABC TRANSPORTER PERMEASE PROTEIN DRRC-RELATED"/>
    <property type="match status" value="1"/>
</dbReference>
<dbReference type="RefSeq" id="WP_204403200.1">
    <property type="nucleotide sequence ID" value="NZ_JAFBEE010000016.1"/>
</dbReference>
<feature type="transmembrane region" description="Helical" evidence="5">
    <location>
        <begin position="152"/>
        <end position="173"/>
    </location>
</feature>
<gene>
    <name evidence="7" type="ORF">JOC73_002274</name>
</gene>
<evidence type="ECO:0000256" key="2">
    <source>
        <dbReference type="ARBA" id="ARBA00022692"/>
    </source>
</evidence>
<dbReference type="Pfam" id="PF12698">
    <property type="entry name" value="ABC2_membrane_3"/>
    <property type="match status" value="1"/>
</dbReference>
<dbReference type="InterPro" id="IPR013525">
    <property type="entry name" value="ABC2_TM"/>
</dbReference>
<protein>
    <submittedName>
        <fullName evidence="7">ABC-type polysaccharide/polyol phosphate export permease</fullName>
    </submittedName>
</protein>
<reference evidence="7 8" key="1">
    <citation type="submission" date="2021-01" db="EMBL/GenBank/DDBJ databases">
        <title>Genomic Encyclopedia of Type Strains, Phase IV (KMG-IV): sequencing the most valuable type-strain genomes for metagenomic binning, comparative biology and taxonomic classification.</title>
        <authorList>
            <person name="Goeker M."/>
        </authorList>
    </citation>
    <scope>NUCLEOTIDE SEQUENCE [LARGE SCALE GENOMIC DNA]</scope>
    <source>
        <strain evidence="7 8">DSM 25890</strain>
    </source>
</reference>
<dbReference type="PROSITE" id="PS51012">
    <property type="entry name" value="ABC_TM2"/>
    <property type="match status" value="1"/>
</dbReference>
<feature type="transmembrane region" description="Helical" evidence="5">
    <location>
        <begin position="316"/>
        <end position="335"/>
    </location>
</feature>
<keyword evidence="2 5" id="KW-0812">Transmembrane</keyword>
<feature type="transmembrane region" description="Helical" evidence="5">
    <location>
        <begin position="260"/>
        <end position="281"/>
    </location>
</feature>
<dbReference type="EMBL" id="JAFBEE010000016">
    <property type="protein sequence ID" value="MBM7615700.1"/>
    <property type="molecule type" value="Genomic_DNA"/>
</dbReference>
<name>A0ABS2NRX8_9FIRM</name>
<feature type="transmembrane region" description="Helical" evidence="5">
    <location>
        <begin position="233"/>
        <end position="254"/>
    </location>
</feature>
<feature type="transmembrane region" description="Helical" evidence="5">
    <location>
        <begin position="20"/>
        <end position="39"/>
    </location>
</feature>
<accession>A0ABS2NRX8</accession>
<evidence type="ECO:0000256" key="1">
    <source>
        <dbReference type="ARBA" id="ARBA00004141"/>
    </source>
</evidence>
<evidence type="ECO:0000313" key="8">
    <source>
        <dbReference type="Proteomes" id="UP001314796"/>
    </source>
</evidence>
<feature type="transmembrane region" description="Helical" evidence="5">
    <location>
        <begin position="199"/>
        <end position="221"/>
    </location>
</feature>
<comment type="caution">
    <text evidence="7">The sequence shown here is derived from an EMBL/GenBank/DDBJ whole genome shotgun (WGS) entry which is preliminary data.</text>
</comment>
<evidence type="ECO:0000256" key="4">
    <source>
        <dbReference type="ARBA" id="ARBA00023136"/>
    </source>
</evidence>
<evidence type="ECO:0000259" key="6">
    <source>
        <dbReference type="PROSITE" id="PS51012"/>
    </source>
</evidence>
<organism evidence="7 8">
    <name type="scientific">Alkaliphilus hydrothermalis</name>
    <dbReference type="NCBI Taxonomy" id="1482730"/>
    <lineage>
        <taxon>Bacteria</taxon>
        <taxon>Bacillati</taxon>
        <taxon>Bacillota</taxon>
        <taxon>Clostridia</taxon>
        <taxon>Peptostreptococcales</taxon>
        <taxon>Natronincolaceae</taxon>
        <taxon>Alkaliphilus</taxon>
    </lineage>
</organism>
<keyword evidence="4 5" id="KW-0472">Membrane</keyword>
<sequence>MNSILIALNVMRRLLRELTSLGFIFIFPVIAAVLAVLMFGGAEPIKLGLGNIPQNDYGLIDYIEATGKYDVLVVEEGNLQELIEIKKIKCGVVFPHEIGLENKIKLISQKQDEDVINLMGELEGYMAAAIGGNPPQVEVTAEEEGKQHQAKVAIGMISMFIIMFIGTGMQLLIEDKRLKTFMRSFCAPLKEYEMALGHLMANFVLGVLQITVFLIVATIIFKYDFGTSILNVFLLLVIFLMTAIGLGIGVVGFVKDGEKYNMVVTIIAVTLSFIGGAFFPIEFMNDFIQKLSNLTPQKWLIEAFLKLWERQSILNIGNEIFILLLFGLVFFTFGVKTLRLTTEDL</sequence>
<evidence type="ECO:0000256" key="3">
    <source>
        <dbReference type="ARBA" id="ARBA00022989"/>
    </source>
</evidence>
<dbReference type="Proteomes" id="UP001314796">
    <property type="component" value="Unassembled WGS sequence"/>
</dbReference>
<evidence type="ECO:0000313" key="7">
    <source>
        <dbReference type="EMBL" id="MBM7615700.1"/>
    </source>
</evidence>
<feature type="domain" description="ABC transmembrane type-2" evidence="6">
    <location>
        <begin position="115"/>
        <end position="341"/>
    </location>
</feature>
<proteinExistence type="predicted"/>
<dbReference type="InterPro" id="IPR052902">
    <property type="entry name" value="ABC-2_transporter"/>
</dbReference>
<keyword evidence="8" id="KW-1185">Reference proteome</keyword>
<evidence type="ECO:0000256" key="5">
    <source>
        <dbReference type="SAM" id="Phobius"/>
    </source>
</evidence>
<dbReference type="PANTHER" id="PTHR43027:SF1">
    <property type="entry name" value="DOXORUBICIN RESISTANCE ABC TRANSPORTER PERMEASE PROTEIN DRRC-RELATED"/>
    <property type="match status" value="1"/>
</dbReference>